<organism evidence="2 3">
    <name type="scientific">Caerostris extrusa</name>
    <name type="common">Bark spider</name>
    <name type="synonym">Caerostris bankana</name>
    <dbReference type="NCBI Taxonomy" id="172846"/>
    <lineage>
        <taxon>Eukaryota</taxon>
        <taxon>Metazoa</taxon>
        <taxon>Ecdysozoa</taxon>
        <taxon>Arthropoda</taxon>
        <taxon>Chelicerata</taxon>
        <taxon>Arachnida</taxon>
        <taxon>Araneae</taxon>
        <taxon>Araneomorphae</taxon>
        <taxon>Entelegynae</taxon>
        <taxon>Araneoidea</taxon>
        <taxon>Araneidae</taxon>
        <taxon>Caerostris</taxon>
    </lineage>
</organism>
<dbReference type="Proteomes" id="UP001054945">
    <property type="component" value="Unassembled WGS sequence"/>
</dbReference>
<feature type="transmembrane region" description="Helical" evidence="1">
    <location>
        <begin position="147"/>
        <end position="166"/>
    </location>
</feature>
<evidence type="ECO:0008006" key="4">
    <source>
        <dbReference type="Google" id="ProtNLM"/>
    </source>
</evidence>
<reference evidence="2 3" key="1">
    <citation type="submission" date="2021-06" db="EMBL/GenBank/DDBJ databases">
        <title>Caerostris extrusa draft genome.</title>
        <authorList>
            <person name="Kono N."/>
            <person name="Arakawa K."/>
        </authorList>
    </citation>
    <scope>NUCLEOTIDE SEQUENCE [LARGE SCALE GENOMIC DNA]</scope>
</reference>
<feature type="transmembrane region" description="Helical" evidence="1">
    <location>
        <begin position="31"/>
        <end position="49"/>
    </location>
</feature>
<name>A0AAV4PE03_CAEEX</name>
<accession>A0AAV4PE03</accession>
<comment type="caution">
    <text evidence="2">The sequence shown here is derived from an EMBL/GenBank/DDBJ whole genome shotgun (WGS) entry which is preliminary data.</text>
</comment>
<keyword evidence="1" id="KW-1133">Transmembrane helix</keyword>
<proteinExistence type="predicted"/>
<sequence>MPHKMKQAHHLYTFAVDLTKAVKMVKGINDLLSPVLFCLMTFWMTRLFYNLTKIIYGSKFEDSLTYASTVSEVFNYGIQYFVLIMVSSEMPLVLSKMKSRVLQIPVEYPHFSCDRATSGIQLTLQLDNFKEEVTVTAMNFLKLDRNVILVSLGAVVTYELLIVQILKNLVGILNFLLNISV</sequence>
<evidence type="ECO:0000256" key="1">
    <source>
        <dbReference type="SAM" id="Phobius"/>
    </source>
</evidence>
<feature type="transmembrane region" description="Helical" evidence="1">
    <location>
        <begin position="73"/>
        <end position="94"/>
    </location>
</feature>
<gene>
    <name evidence="2" type="primary">AVEN_187591_1</name>
    <name evidence="2" type="ORF">CEXT_183651</name>
</gene>
<evidence type="ECO:0000313" key="3">
    <source>
        <dbReference type="Proteomes" id="UP001054945"/>
    </source>
</evidence>
<evidence type="ECO:0000313" key="2">
    <source>
        <dbReference type="EMBL" id="GIX95657.1"/>
    </source>
</evidence>
<dbReference type="AlphaFoldDB" id="A0AAV4PE03"/>
<keyword evidence="3" id="KW-1185">Reference proteome</keyword>
<dbReference type="EMBL" id="BPLR01004548">
    <property type="protein sequence ID" value="GIX95657.1"/>
    <property type="molecule type" value="Genomic_DNA"/>
</dbReference>
<protein>
    <recommendedName>
        <fullName evidence="4">Gustatory receptor</fullName>
    </recommendedName>
</protein>
<keyword evidence="1" id="KW-0812">Transmembrane</keyword>
<keyword evidence="1" id="KW-0472">Membrane</keyword>